<evidence type="ECO:0000256" key="2">
    <source>
        <dbReference type="ARBA" id="ARBA00023125"/>
    </source>
</evidence>
<keyword evidence="2" id="KW-0238">DNA-binding</keyword>
<dbReference type="SUPFAM" id="SSF47413">
    <property type="entry name" value="lambda repressor-like DNA-binding domains"/>
    <property type="match status" value="1"/>
</dbReference>
<comment type="caution">
    <text evidence="5">The sequence shown here is derived from an EMBL/GenBank/DDBJ whole genome shotgun (WGS) entry which is preliminary data.</text>
</comment>
<dbReference type="RefSeq" id="WP_125963812.1">
    <property type="nucleotide sequence ID" value="NZ_QXGM01000002.1"/>
</dbReference>
<dbReference type="SUPFAM" id="SSF53822">
    <property type="entry name" value="Periplasmic binding protein-like I"/>
    <property type="match status" value="2"/>
</dbReference>
<proteinExistence type="predicted"/>
<gene>
    <name evidence="5" type="ORF">D2E26_1197</name>
</gene>
<dbReference type="PROSITE" id="PS00356">
    <property type="entry name" value="HTH_LACI_1"/>
    <property type="match status" value="1"/>
</dbReference>
<evidence type="ECO:0000256" key="3">
    <source>
        <dbReference type="ARBA" id="ARBA00023163"/>
    </source>
</evidence>
<dbReference type="CDD" id="cd01392">
    <property type="entry name" value="HTH_LacI"/>
    <property type="match status" value="1"/>
</dbReference>
<dbReference type="GO" id="GO:0003700">
    <property type="term" value="F:DNA-binding transcription factor activity"/>
    <property type="evidence" value="ECO:0007669"/>
    <property type="project" value="TreeGrafter"/>
</dbReference>
<keyword evidence="3" id="KW-0804">Transcription</keyword>
<dbReference type="Pfam" id="PF00532">
    <property type="entry name" value="Peripla_BP_1"/>
    <property type="match status" value="1"/>
</dbReference>
<dbReference type="Gene3D" id="3.40.50.2300">
    <property type="match status" value="3"/>
</dbReference>
<dbReference type="CDD" id="cd06267">
    <property type="entry name" value="PBP1_LacI_sugar_binding-like"/>
    <property type="match status" value="1"/>
</dbReference>
<dbReference type="PANTHER" id="PTHR30146:SF109">
    <property type="entry name" value="HTH-TYPE TRANSCRIPTIONAL REGULATOR GALS"/>
    <property type="match status" value="1"/>
</dbReference>
<reference evidence="5 6" key="1">
    <citation type="submission" date="2018-09" db="EMBL/GenBank/DDBJ databases">
        <title>Characterization of the phylogenetic diversity of five novel species belonging to the genus Bifidobacterium.</title>
        <authorList>
            <person name="Lugli G.A."/>
            <person name="Duranti S."/>
            <person name="Milani C."/>
        </authorList>
    </citation>
    <scope>NUCLEOTIDE SEQUENCE [LARGE SCALE GENOMIC DNA]</scope>
    <source>
        <strain evidence="5 6">2036B</strain>
    </source>
</reference>
<dbReference type="GO" id="GO:0000976">
    <property type="term" value="F:transcription cis-regulatory region binding"/>
    <property type="evidence" value="ECO:0007669"/>
    <property type="project" value="TreeGrafter"/>
</dbReference>
<dbReference type="Pfam" id="PF13377">
    <property type="entry name" value="Peripla_BP_3"/>
    <property type="match status" value="1"/>
</dbReference>
<name>A0A430FQM6_9BIFI</name>
<dbReference type="Proteomes" id="UP000287609">
    <property type="component" value="Unassembled WGS sequence"/>
</dbReference>
<keyword evidence="6" id="KW-1185">Reference proteome</keyword>
<dbReference type="InterPro" id="IPR010982">
    <property type="entry name" value="Lambda_DNA-bd_dom_sf"/>
</dbReference>
<dbReference type="InterPro" id="IPR001761">
    <property type="entry name" value="Peripla_BP/Lac1_sug-bd_dom"/>
</dbReference>
<evidence type="ECO:0000259" key="4">
    <source>
        <dbReference type="PROSITE" id="PS50932"/>
    </source>
</evidence>
<evidence type="ECO:0000313" key="5">
    <source>
        <dbReference type="EMBL" id="RSX55143.1"/>
    </source>
</evidence>
<dbReference type="InterPro" id="IPR046335">
    <property type="entry name" value="LacI/GalR-like_sensor"/>
</dbReference>
<dbReference type="InterPro" id="IPR000843">
    <property type="entry name" value="HTH_LacI"/>
</dbReference>
<dbReference type="PANTHER" id="PTHR30146">
    <property type="entry name" value="LACI-RELATED TRANSCRIPTIONAL REPRESSOR"/>
    <property type="match status" value="1"/>
</dbReference>
<evidence type="ECO:0000256" key="1">
    <source>
        <dbReference type="ARBA" id="ARBA00023015"/>
    </source>
</evidence>
<dbReference type="EMBL" id="QXGM01000002">
    <property type="protein sequence ID" value="RSX55143.1"/>
    <property type="molecule type" value="Genomic_DNA"/>
</dbReference>
<dbReference type="Pfam" id="PF00356">
    <property type="entry name" value="LacI"/>
    <property type="match status" value="1"/>
</dbReference>
<organism evidence="5 6">
    <name type="scientific">Bifidobacterium dolichotidis</name>
    <dbReference type="NCBI Taxonomy" id="2306976"/>
    <lineage>
        <taxon>Bacteria</taxon>
        <taxon>Bacillati</taxon>
        <taxon>Actinomycetota</taxon>
        <taxon>Actinomycetes</taxon>
        <taxon>Bifidobacteriales</taxon>
        <taxon>Bifidobacteriaceae</taxon>
        <taxon>Bifidobacterium</taxon>
    </lineage>
</organism>
<feature type="domain" description="HTH lacI-type" evidence="4">
    <location>
        <begin position="11"/>
        <end position="65"/>
    </location>
</feature>
<protein>
    <submittedName>
        <fullName evidence="5">Maltose regulon regulatory protein MalI</fullName>
    </submittedName>
</protein>
<evidence type="ECO:0000313" key="6">
    <source>
        <dbReference type="Proteomes" id="UP000287609"/>
    </source>
</evidence>
<dbReference type="AlphaFoldDB" id="A0A430FQM6"/>
<keyword evidence="1" id="KW-0805">Transcription regulation</keyword>
<dbReference type="SMART" id="SM00354">
    <property type="entry name" value="HTH_LACI"/>
    <property type="match status" value="1"/>
</dbReference>
<accession>A0A430FQM6</accession>
<dbReference type="PROSITE" id="PS50932">
    <property type="entry name" value="HTH_LACI_2"/>
    <property type="match status" value="1"/>
</dbReference>
<dbReference type="InterPro" id="IPR028082">
    <property type="entry name" value="Peripla_BP_I"/>
</dbReference>
<sequence>MASQRNAHTPASINDVAALARVSIATVSRVLSGKRTKEDDIARRVRDAAAELDYSVNRSASALRGADTKTLGLIVPSASRPFCGQLINALEEAADDRGYQLFVGVGSNHALQNARFESLLDRNVDGMIIVPAEGANVGSMAAHHPHRLPVVQIGGRHHAVGTSLVSIDPVLGMEELIVHLSAQGVRSVATLMDKQMSFEAAEQLSMLHTQLRSYSIETETRWHTICEPTMSAGFYTVVEMFTEPSDDTADGITSSAGIAPGVVNAAEGFTAGHTAFDNMSTKNGASGLPILANRVVINDHPDAIICYNERTACGAITALTAMGLHVPNDVCVVTSGFSHHKSITGLEAPFGRIVAESLRLIGNGPDYSAHISLPPTLSVQMTSLRRAGDRTWRNEQVG</sequence>
<dbReference type="Gene3D" id="1.10.260.40">
    <property type="entry name" value="lambda repressor-like DNA-binding domains"/>
    <property type="match status" value="1"/>
</dbReference>
<dbReference type="OrthoDB" id="59108at2"/>